<feature type="signal peptide" evidence="1">
    <location>
        <begin position="1"/>
        <end position="22"/>
    </location>
</feature>
<keyword evidence="1" id="KW-0732">Signal</keyword>
<evidence type="ECO:0000313" key="2">
    <source>
        <dbReference type="EMBL" id="SHI52801.1"/>
    </source>
</evidence>
<organism evidence="2 3">
    <name type="scientific">Dethiosulfatibacter aminovorans DSM 17477</name>
    <dbReference type="NCBI Taxonomy" id="1121476"/>
    <lineage>
        <taxon>Bacteria</taxon>
        <taxon>Bacillati</taxon>
        <taxon>Bacillota</taxon>
        <taxon>Tissierellia</taxon>
        <taxon>Dethiosulfatibacter</taxon>
    </lineage>
</organism>
<accession>A0A1M6BVV4</accession>
<dbReference type="OrthoDB" id="9812878at2"/>
<protein>
    <submittedName>
        <fullName evidence="2">Uncharacterized protein</fullName>
    </submittedName>
</protein>
<reference evidence="2 3" key="1">
    <citation type="submission" date="2016-11" db="EMBL/GenBank/DDBJ databases">
        <authorList>
            <person name="Jaros S."/>
            <person name="Januszkiewicz K."/>
            <person name="Wedrychowicz H."/>
        </authorList>
    </citation>
    <scope>NUCLEOTIDE SEQUENCE [LARGE SCALE GENOMIC DNA]</scope>
    <source>
        <strain evidence="2 3">DSM 17477</strain>
    </source>
</reference>
<sequence>MKKIIALMMVIALLAGCGVNGGAGDSVEDEGVFLDKSSYDVLLELYEIAGVDIKDEIKVHRDAEALKWIFELEEMEGFVGCAETDSYFSGNGLGKLVVIEMDSSEGAAMISEKMDALKKCVNEEILTYEIVVRDNFAMFTGFGEEENARFVEAFNNMEFEGMVSEGLENSLDVFTAIFRDTEISMLEFVSYMTDAEKHVQKVNNYINQGEVLEGYSNAVMNNGFFGPATVFVLEMEEGSDIEGTKPKMGNLSRWMVCMGIEEYEIVSNGNYILFAGLTPEENTTLVENFMALEIE</sequence>
<dbReference type="AlphaFoldDB" id="A0A1M6BVV4"/>
<dbReference type="Proteomes" id="UP000184052">
    <property type="component" value="Unassembled WGS sequence"/>
</dbReference>
<dbReference type="PROSITE" id="PS51257">
    <property type="entry name" value="PROKAR_LIPOPROTEIN"/>
    <property type="match status" value="1"/>
</dbReference>
<dbReference type="RefSeq" id="WP_073046591.1">
    <property type="nucleotide sequence ID" value="NZ_FQZL01000005.1"/>
</dbReference>
<proteinExistence type="predicted"/>
<evidence type="ECO:0000256" key="1">
    <source>
        <dbReference type="SAM" id="SignalP"/>
    </source>
</evidence>
<name>A0A1M6BVV4_9FIRM</name>
<gene>
    <name evidence="2" type="ORF">SAMN02745751_00490</name>
</gene>
<keyword evidence="3" id="KW-1185">Reference proteome</keyword>
<dbReference type="EMBL" id="FQZL01000005">
    <property type="protein sequence ID" value="SHI52801.1"/>
    <property type="molecule type" value="Genomic_DNA"/>
</dbReference>
<evidence type="ECO:0000313" key="3">
    <source>
        <dbReference type="Proteomes" id="UP000184052"/>
    </source>
</evidence>
<feature type="chain" id="PRO_5038412818" evidence="1">
    <location>
        <begin position="23"/>
        <end position="295"/>
    </location>
</feature>